<dbReference type="EMBL" id="JAUHHV010000004">
    <property type="protein sequence ID" value="KAK1428572.1"/>
    <property type="molecule type" value="Genomic_DNA"/>
</dbReference>
<dbReference type="PANTHER" id="PTHR33178:SF3">
    <property type="entry name" value="STRESS-RESPONSE A_B BARREL DOMAIN-CONTAINING PROTEIN UP3"/>
    <property type="match status" value="1"/>
</dbReference>
<dbReference type="SMART" id="SM00886">
    <property type="entry name" value="Dabb"/>
    <property type="match status" value="2"/>
</dbReference>
<dbReference type="InterPro" id="IPR044662">
    <property type="entry name" value="HS1/DABB1-like"/>
</dbReference>
<dbReference type="PANTHER" id="PTHR33178">
    <property type="match status" value="1"/>
</dbReference>
<feature type="domain" description="Stress-response A/B barrel" evidence="2">
    <location>
        <begin position="8"/>
        <end position="101"/>
    </location>
</feature>
<dbReference type="SUPFAM" id="SSF54909">
    <property type="entry name" value="Dimeric alpha+beta barrel"/>
    <property type="match status" value="2"/>
</dbReference>
<name>A0AAD8KT01_TARER</name>
<dbReference type="Proteomes" id="UP001229421">
    <property type="component" value="Unassembled WGS sequence"/>
</dbReference>
<proteinExistence type="predicted"/>
<protein>
    <recommendedName>
        <fullName evidence="2">Stress-response A/B barrel domain-containing protein</fullName>
    </recommendedName>
</protein>
<organism evidence="3 4">
    <name type="scientific">Tagetes erecta</name>
    <name type="common">African marigold</name>
    <dbReference type="NCBI Taxonomy" id="13708"/>
    <lineage>
        <taxon>Eukaryota</taxon>
        <taxon>Viridiplantae</taxon>
        <taxon>Streptophyta</taxon>
        <taxon>Embryophyta</taxon>
        <taxon>Tracheophyta</taxon>
        <taxon>Spermatophyta</taxon>
        <taxon>Magnoliopsida</taxon>
        <taxon>eudicotyledons</taxon>
        <taxon>Gunneridae</taxon>
        <taxon>Pentapetalae</taxon>
        <taxon>asterids</taxon>
        <taxon>campanulids</taxon>
        <taxon>Asterales</taxon>
        <taxon>Asteraceae</taxon>
        <taxon>Asteroideae</taxon>
        <taxon>Heliantheae alliance</taxon>
        <taxon>Tageteae</taxon>
        <taxon>Tagetes</taxon>
    </lineage>
</organism>
<dbReference type="PROSITE" id="PS51502">
    <property type="entry name" value="S_R_A_B_BARREL"/>
    <property type="match status" value="1"/>
</dbReference>
<dbReference type="InterPro" id="IPR013097">
    <property type="entry name" value="Dabb"/>
</dbReference>
<accession>A0AAD8KT01</accession>
<sequence length="206" mass="22724">MSTHHQTIEHIVLLNVKPDVDATKAAAIIDEINGLASLGLTIHLSVGKLLRSTSTSLNFSHIVHGRFKSTDDLQAYNHHPEHMRVAGILHPIVDDFVVVDWVSNSICDSLTPGYVMCVTLLKLKDGLDENEKSKLVEEVKSLFKTSEQVSIGENFSREMGKGYSIAMSVVFPDLDTLGLDVVSKNLHESKVKEFIDSEVVVDYVAP</sequence>
<dbReference type="InterPro" id="IPR011008">
    <property type="entry name" value="Dimeric_a/b-barrel"/>
</dbReference>
<gene>
    <name evidence="3" type="ORF">QVD17_17410</name>
</gene>
<evidence type="ECO:0000259" key="2">
    <source>
        <dbReference type="PROSITE" id="PS51502"/>
    </source>
</evidence>
<evidence type="ECO:0000313" key="4">
    <source>
        <dbReference type="Proteomes" id="UP001229421"/>
    </source>
</evidence>
<reference evidence="3" key="1">
    <citation type="journal article" date="2023" name="bioRxiv">
        <title>Improved chromosome-level genome assembly for marigold (Tagetes erecta).</title>
        <authorList>
            <person name="Jiang F."/>
            <person name="Yuan L."/>
            <person name="Wang S."/>
            <person name="Wang H."/>
            <person name="Xu D."/>
            <person name="Wang A."/>
            <person name="Fan W."/>
        </authorList>
    </citation>
    <scope>NUCLEOTIDE SEQUENCE</scope>
    <source>
        <strain evidence="3">WSJ</strain>
        <tissue evidence="3">Leaf</tissue>
    </source>
</reference>
<dbReference type="Gene3D" id="3.30.70.100">
    <property type="match status" value="2"/>
</dbReference>
<evidence type="ECO:0000256" key="1">
    <source>
        <dbReference type="ARBA" id="ARBA00011738"/>
    </source>
</evidence>
<evidence type="ECO:0000313" key="3">
    <source>
        <dbReference type="EMBL" id="KAK1428572.1"/>
    </source>
</evidence>
<dbReference type="AlphaFoldDB" id="A0AAD8KT01"/>
<comment type="subunit">
    <text evidence="1">Homodimer.</text>
</comment>
<comment type="caution">
    <text evidence="3">The sequence shown here is derived from an EMBL/GenBank/DDBJ whole genome shotgun (WGS) entry which is preliminary data.</text>
</comment>
<keyword evidence="4" id="KW-1185">Reference proteome</keyword>
<dbReference type="Pfam" id="PF07876">
    <property type="entry name" value="Dabb"/>
    <property type="match status" value="2"/>
</dbReference>